<gene>
    <name evidence="2" type="ORF">MUU45_001733</name>
</gene>
<evidence type="ECO:0008006" key="4">
    <source>
        <dbReference type="Google" id="ProtNLM"/>
    </source>
</evidence>
<proteinExistence type="predicted"/>
<dbReference type="EMBL" id="JALJCU010000009">
    <property type="protein sequence ID" value="MCQ9121245.1"/>
    <property type="molecule type" value="Genomic_DNA"/>
</dbReference>
<sequence>MFDLFKEITEEWGDYGIAEKTYWIISGVLFATGFIAFSGWFWSGMFAATDSLTIALVFGGFLYLILTAIIVLLCSPLMTVISLSTAAVVGISSWLVGLCRQVRT</sequence>
<keyword evidence="3" id="KW-1185">Reference proteome</keyword>
<feature type="transmembrane region" description="Helical" evidence="1">
    <location>
        <begin position="22"/>
        <end position="42"/>
    </location>
</feature>
<reference evidence="2 3" key="1">
    <citation type="journal article" date="2022" name="Microbiol. Spectr.">
        <title>Microbiota of the Pregnant Mouse: Characterization of the Bacterial Communities in the Oral Cavity, Lung, Intestine, and Vagina through Culture and DNA Sequencing.</title>
        <authorList>
            <person name="Greenberg J.M."/>
            <person name="Romero R."/>
            <person name="Winters A.D."/>
            <person name="Galaz J."/>
            <person name="Garcia-Flores V."/>
            <person name="Arenas-Hernandez M."/>
            <person name="Panzer J."/>
            <person name="Shaffer Z."/>
            <person name="Kracht D.J."/>
            <person name="Gomez-Lopez N."/>
            <person name="Theis K.R."/>
        </authorList>
    </citation>
    <scope>NUCLEOTIDE SEQUENCE [LARGE SCALE GENOMIC DNA]</scope>
    <source>
        <strain evidence="2 3">MAC-C1-H1</strain>
    </source>
</reference>
<dbReference type="Proteomes" id="UP001206350">
    <property type="component" value="Unassembled WGS sequence"/>
</dbReference>
<keyword evidence="1" id="KW-1133">Transmembrane helix</keyword>
<feature type="transmembrane region" description="Helical" evidence="1">
    <location>
        <begin position="79"/>
        <end position="99"/>
    </location>
</feature>
<keyword evidence="1" id="KW-0472">Membrane</keyword>
<organism evidence="2 3">
    <name type="scientific">Rodentibacter pneumotropicus</name>
    <dbReference type="NCBI Taxonomy" id="758"/>
    <lineage>
        <taxon>Bacteria</taxon>
        <taxon>Pseudomonadati</taxon>
        <taxon>Pseudomonadota</taxon>
        <taxon>Gammaproteobacteria</taxon>
        <taxon>Pasteurellales</taxon>
        <taxon>Pasteurellaceae</taxon>
        <taxon>Rodentibacter</taxon>
    </lineage>
</organism>
<dbReference type="RefSeq" id="WP_256891860.1">
    <property type="nucleotide sequence ID" value="NZ_JALJCU010000009.1"/>
</dbReference>
<name>A0AAW5LB15_9PAST</name>
<evidence type="ECO:0000313" key="3">
    <source>
        <dbReference type="Proteomes" id="UP001206350"/>
    </source>
</evidence>
<comment type="caution">
    <text evidence="2">The sequence shown here is derived from an EMBL/GenBank/DDBJ whole genome shotgun (WGS) entry which is preliminary data.</text>
</comment>
<feature type="transmembrane region" description="Helical" evidence="1">
    <location>
        <begin position="54"/>
        <end position="73"/>
    </location>
</feature>
<evidence type="ECO:0000256" key="1">
    <source>
        <dbReference type="SAM" id="Phobius"/>
    </source>
</evidence>
<evidence type="ECO:0000313" key="2">
    <source>
        <dbReference type="EMBL" id="MCQ9121245.1"/>
    </source>
</evidence>
<keyword evidence="1" id="KW-0812">Transmembrane</keyword>
<protein>
    <recommendedName>
        <fullName evidence="4">Transmembrane protein</fullName>
    </recommendedName>
</protein>
<accession>A0AAW5LB15</accession>
<dbReference type="AlphaFoldDB" id="A0AAW5LB15"/>